<name>A0ACC2GWS0_DALPE</name>
<dbReference type="EMBL" id="CM055735">
    <property type="protein sequence ID" value="KAJ8008139.1"/>
    <property type="molecule type" value="Genomic_DNA"/>
</dbReference>
<dbReference type="Proteomes" id="UP001157502">
    <property type="component" value="Chromosome 8"/>
</dbReference>
<evidence type="ECO:0000313" key="1">
    <source>
        <dbReference type="EMBL" id="KAJ8008139.1"/>
    </source>
</evidence>
<keyword evidence="2" id="KW-1185">Reference proteome</keyword>
<sequence length="100" mass="11170">MPFRLTRARLSMRLEVYGDGSFGFNVNMASGLWRLLHPSPSTLSLHSPPTSTCPHPDPLTQTHTPETSPLLTPPRELIQSPVSLMLPSVRVMERAEQPIR</sequence>
<evidence type="ECO:0000313" key="2">
    <source>
        <dbReference type="Proteomes" id="UP001157502"/>
    </source>
</evidence>
<organism evidence="1 2">
    <name type="scientific">Dallia pectoralis</name>
    <name type="common">Alaska blackfish</name>
    <dbReference type="NCBI Taxonomy" id="75939"/>
    <lineage>
        <taxon>Eukaryota</taxon>
        <taxon>Metazoa</taxon>
        <taxon>Chordata</taxon>
        <taxon>Craniata</taxon>
        <taxon>Vertebrata</taxon>
        <taxon>Euteleostomi</taxon>
        <taxon>Actinopterygii</taxon>
        <taxon>Neopterygii</taxon>
        <taxon>Teleostei</taxon>
        <taxon>Protacanthopterygii</taxon>
        <taxon>Esociformes</taxon>
        <taxon>Umbridae</taxon>
        <taxon>Dallia</taxon>
    </lineage>
</organism>
<protein>
    <submittedName>
        <fullName evidence="1">Uncharacterized protein</fullName>
    </submittedName>
</protein>
<comment type="caution">
    <text evidence="1">The sequence shown here is derived from an EMBL/GenBank/DDBJ whole genome shotgun (WGS) entry which is preliminary data.</text>
</comment>
<proteinExistence type="predicted"/>
<gene>
    <name evidence="1" type="ORF">DPEC_G00101660</name>
</gene>
<accession>A0ACC2GWS0</accession>
<reference evidence="1" key="1">
    <citation type="submission" date="2021-05" db="EMBL/GenBank/DDBJ databases">
        <authorList>
            <person name="Pan Q."/>
            <person name="Jouanno E."/>
            <person name="Zahm M."/>
            <person name="Klopp C."/>
            <person name="Cabau C."/>
            <person name="Louis A."/>
            <person name="Berthelot C."/>
            <person name="Parey E."/>
            <person name="Roest Crollius H."/>
            <person name="Montfort J."/>
            <person name="Robinson-Rechavi M."/>
            <person name="Bouchez O."/>
            <person name="Lampietro C."/>
            <person name="Lopez Roques C."/>
            <person name="Donnadieu C."/>
            <person name="Postlethwait J."/>
            <person name="Bobe J."/>
            <person name="Dillon D."/>
            <person name="Chandos A."/>
            <person name="von Hippel F."/>
            <person name="Guiguen Y."/>
        </authorList>
    </citation>
    <scope>NUCLEOTIDE SEQUENCE</scope>
    <source>
        <strain evidence="1">YG-Jan2019</strain>
    </source>
</reference>